<proteinExistence type="predicted"/>
<evidence type="ECO:0000256" key="1">
    <source>
        <dbReference type="SAM" id="SignalP"/>
    </source>
</evidence>
<feature type="chain" id="PRO_5020378072" evidence="1">
    <location>
        <begin position="36"/>
        <end position="546"/>
    </location>
</feature>
<organism evidence="2 3">
    <name type="scientific">Shimia isoporae</name>
    <dbReference type="NCBI Taxonomy" id="647720"/>
    <lineage>
        <taxon>Bacteria</taxon>
        <taxon>Pseudomonadati</taxon>
        <taxon>Pseudomonadota</taxon>
        <taxon>Alphaproteobacteria</taxon>
        <taxon>Rhodobacterales</taxon>
        <taxon>Roseobacteraceae</taxon>
    </lineage>
</organism>
<dbReference type="Proteomes" id="UP000295673">
    <property type="component" value="Unassembled WGS sequence"/>
</dbReference>
<name>A0A4R1NP57_9RHOB</name>
<feature type="signal peptide" evidence="1">
    <location>
        <begin position="1"/>
        <end position="35"/>
    </location>
</feature>
<dbReference type="AlphaFoldDB" id="A0A4R1NP57"/>
<evidence type="ECO:0000313" key="2">
    <source>
        <dbReference type="EMBL" id="TCL09619.1"/>
    </source>
</evidence>
<comment type="caution">
    <text evidence="2">The sequence shown here is derived from an EMBL/GenBank/DDBJ whole genome shotgun (WGS) entry which is preliminary data.</text>
</comment>
<evidence type="ECO:0000313" key="3">
    <source>
        <dbReference type="Proteomes" id="UP000295673"/>
    </source>
</evidence>
<reference evidence="2 3" key="1">
    <citation type="submission" date="2019-03" db="EMBL/GenBank/DDBJ databases">
        <title>Genomic Encyclopedia of Archaeal and Bacterial Type Strains, Phase II (KMG-II): from individual species to whole genera.</title>
        <authorList>
            <person name="Goeker M."/>
        </authorList>
    </citation>
    <scope>NUCLEOTIDE SEQUENCE [LARGE SCALE GENOMIC DNA]</scope>
    <source>
        <strain evidence="2 3">DSM 26433</strain>
    </source>
</reference>
<protein>
    <submittedName>
        <fullName evidence="2">Uncharacterized protein</fullName>
    </submittedName>
</protein>
<sequence>MGWVFYMFAKKIDFKVGIMTRVVAGLTLAASSVHAQEGQVIVEQMPSRIGGFETANTHHKGTLGLTIGWHQSDPRKSAGTGNQLYYGGGSFAVTDQLTFGFDAQTYDDPTIDPIGGTNPAIKMNTLAAWGKYNFYRDDRVSVSGLLSVENMLHARSPIWGGSSRHEFIGALKLPVSYQVSDSFALHFTPSVTVMPDSLNGAQFFGTIGSLGVGATIKAGRRLSFAAAVDTPVSGTNTISSSGGYKKAPVWTVSGQYNVTPKAALQAYLTNGVGMTPATSILTHWPEGDEILAGLQLVYTPGAARPESYRGAPAPVTARQVSLQQDGVILGSADVAEPGHLRASLWGGSDSAGGVALGFSPDRDGEIQVIFEQYSKNSSAPSSLVPTNSVRYMFGPKLRFMDQNNGDPFSLGARLLYGRQIDSRSGVGVFYFDAMASYKTGRVALTANPKLAAFGNVEAAGVGLGVNFAVSDAIELIAEVTPVLLDASDVTWAAGMRYNVGSSGLSVDLNATNAIGQYGIGTLVAQDDVRFSLMLSKSFDLRGLKFY</sequence>
<gene>
    <name evidence="2" type="ORF">BXY66_1673</name>
</gene>
<keyword evidence="1" id="KW-0732">Signal</keyword>
<keyword evidence="3" id="KW-1185">Reference proteome</keyword>
<dbReference type="EMBL" id="SMGR01000001">
    <property type="protein sequence ID" value="TCL09619.1"/>
    <property type="molecule type" value="Genomic_DNA"/>
</dbReference>
<accession>A0A4R1NP57</accession>